<evidence type="ECO:0000256" key="1">
    <source>
        <dbReference type="SAM" id="SignalP"/>
    </source>
</evidence>
<dbReference type="PROSITE" id="PS51257">
    <property type="entry name" value="PROKAR_LIPOPROTEIN"/>
    <property type="match status" value="1"/>
</dbReference>
<keyword evidence="3" id="KW-1185">Reference proteome</keyword>
<dbReference type="HOGENOM" id="CLU_860268_0_0_14"/>
<dbReference type="InterPro" id="IPR054816">
    <property type="entry name" value="Lipoprotein_mollicutes-type_CS"/>
</dbReference>
<gene>
    <name evidence="2" type="ORF">SCULI_v1c01570</name>
</gene>
<feature type="signal peptide" evidence="1">
    <location>
        <begin position="1"/>
        <end position="24"/>
    </location>
</feature>
<dbReference type="PATRIC" id="fig|1276246.3.peg.157"/>
<dbReference type="AlphaFoldDB" id="W6A5T5"/>
<evidence type="ECO:0000313" key="2">
    <source>
        <dbReference type="EMBL" id="AHI52498.1"/>
    </source>
</evidence>
<proteinExistence type="predicted"/>
<dbReference type="OrthoDB" id="388678at2"/>
<accession>W6A5T5</accession>
<keyword evidence="1" id="KW-0732">Signal</keyword>
<dbReference type="NCBIfam" id="NF045726">
    <property type="entry name" value="XXplasma_LP"/>
    <property type="match status" value="1"/>
</dbReference>
<protein>
    <recommendedName>
        <fullName evidence="4">Lipoprotein</fullName>
    </recommendedName>
</protein>
<name>W6A5T5_9MOLU</name>
<sequence length="346" mass="39789">MNNLMKKYLTIFSTIAITSTSASAVVSCTNNDTEDIYRPAPIMPIAKTGFENVNIEVIDMEKINYTNELLTEINQQLELAGYDLNNIDYQVYKNESQISIKDDLYRNGNYQFIITNKNNENDSITASISITNSLHLMDNFKITSIGSIYDQRPKSIMMALMFYNLDMVNELTNVAVQLTNSSNYQYTNTGATLSINNEVPTSRPTQFYGQLELKYNVVPFDKDSVNTEWPVTIAQMVKLAVNKDTLVTNFGRVNGKDPYTILMLFIMENLANPMYWGLFINDLDLDNFTAQLIDEQTSTYEMKFYSKSYNDQELPENPDDQNGEYDKFAHYLNDEQGIILTFRYFE</sequence>
<feature type="chain" id="PRO_5004875672" description="Lipoprotein" evidence="1">
    <location>
        <begin position="25"/>
        <end position="346"/>
    </location>
</feature>
<evidence type="ECO:0008006" key="4">
    <source>
        <dbReference type="Google" id="ProtNLM"/>
    </source>
</evidence>
<dbReference type="RefSeq" id="WP_025362742.1">
    <property type="nucleotide sequence ID" value="NZ_CP006681.1"/>
</dbReference>
<reference evidence="2 3" key="1">
    <citation type="journal article" date="2014" name="Genome Biol. Evol.">
        <title>Molecular evolution of the substrate utilization strategies and putative virulence factors in mosquito-associated Spiroplasma species.</title>
        <authorList>
            <person name="Chang T.H."/>
            <person name="Lo W.S."/>
            <person name="Ku C."/>
            <person name="Chen L.L."/>
            <person name="Kuo C.H."/>
        </authorList>
    </citation>
    <scope>NUCLEOTIDE SEQUENCE [LARGE SCALE GENOMIC DNA]</scope>
    <source>
        <strain evidence="2">AES-1</strain>
    </source>
</reference>
<dbReference type="EMBL" id="CP006681">
    <property type="protein sequence ID" value="AHI52498.1"/>
    <property type="molecule type" value="Genomic_DNA"/>
</dbReference>
<dbReference type="NCBIfam" id="NF038029">
    <property type="entry name" value="LP_plasma"/>
    <property type="match status" value="1"/>
</dbReference>
<dbReference type="KEGG" id="scq:SCULI_v1c01570"/>
<dbReference type="STRING" id="1276246.SCULI_v1c01570"/>
<evidence type="ECO:0000313" key="3">
    <source>
        <dbReference type="Proteomes" id="UP000019267"/>
    </source>
</evidence>
<organism evidence="2 3">
    <name type="scientific">Spiroplasma culicicola AES-1</name>
    <dbReference type="NCBI Taxonomy" id="1276246"/>
    <lineage>
        <taxon>Bacteria</taxon>
        <taxon>Bacillati</taxon>
        <taxon>Mycoplasmatota</taxon>
        <taxon>Mollicutes</taxon>
        <taxon>Entomoplasmatales</taxon>
        <taxon>Spiroplasmataceae</taxon>
        <taxon>Spiroplasma</taxon>
    </lineage>
</organism>
<dbReference type="Proteomes" id="UP000019267">
    <property type="component" value="Chromosome"/>
</dbReference>